<dbReference type="SMART" id="SM00327">
    <property type="entry name" value="VWA"/>
    <property type="match status" value="1"/>
</dbReference>
<dbReference type="Pfam" id="PF18571">
    <property type="entry name" value="VWA_3_C"/>
    <property type="match status" value="1"/>
</dbReference>
<dbReference type="CDD" id="cd00198">
    <property type="entry name" value="vWFA"/>
    <property type="match status" value="1"/>
</dbReference>
<dbReference type="PROSITE" id="PS50234">
    <property type="entry name" value="VWFA"/>
    <property type="match status" value="1"/>
</dbReference>
<evidence type="ECO:0000256" key="1">
    <source>
        <dbReference type="SAM" id="MobiDB-lite"/>
    </source>
</evidence>
<dbReference type="InterPro" id="IPR036465">
    <property type="entry name" value="vWFA_dom_sf"/>
</dbReference>
<gene>
    <name evidence="3" type="ORF">ACH4OY_15000</name>
</gene>
<keyword evidence="4" id="KW-1185">Reference proteome</keyword>
<feature type="region of interest" description="Disordered" evidence="1">
    <location>
        <begin position="428"/>
        <end position="463"/>
    </location>
</feature>
<dbReference type="Gene3D" id="1.20.120.1690">
    <property type="match status" value="1"/>
</dbReference>
<feature type="region of interest" description="Disordered" evidence="1">
    <location>
        <begin position="471"/>
        <end position="490"/>
    </location>
</feature>
<dbReference type="Gene3D" id="3.40.50.410">
    <property type="entry name" value="von Willebrand factor, type A domain"/>
    <property type="match status" value="1"/>
</dbReference>
<reference evidence="3 4" key="1">
    <citation type="submission" date="2024-10" db="EMBL/GenBank/DDBJ databases">
        <title>The Natural Products Discovery Center: Release of the First 8490 Sequenced Strains for Exploring Actinobacteria Biosynthetic Diversity.</title>
        <authorList>
            <person name="Kalkreuter E."/>
            <person name="Kautsar S.A."/>
            <person name="Yang D."/>
            <person name="Bader C.D."/>
            <person name="Teijaro C.N."/>
            <person name="Fluegel L."/>
            <person name="Davis C.M."/>
            <person name="Simpson J.R."/>
            <person name="Lauterbach L."/>
            <person name="Steele A.D."/>
            <person name="Gui C."/>
            <person name="Meng S."/>
            <person name="Li G."/>
            <person name="Viehrig K."/>
            <person name="Ye F."/>
            <person name="Su P."/>
            <person name="Kiefer A.F."/>
            <person name="Nichols A."/>
            <person name="Cepeda A.J."/>
            <person name="Yan W."/>
            <person name="Fan B."/>
            <person name="Jiang Y."/>
            <person name="Adhikari A."/>
            <person name="Zheng C.-J."/>
            <person name="Schuster L."/>
            <person name="Cowan T.M."/>
            <person name="Smanski M.J."/>
            <person name="Chevrette M.G."/>
            <person name="De Carvalho L.P.S."/>
            <person name="Shen B."/>
        </authorList>
    </citation>
    <scope>NUCLEOTIDE SEQUENCE [LARGE SCALE GENOMIC DNA]</scope>
    <source>
        <strain evidence="3 4">NPDC021253</strain>
    </source>
</reference>
<comment type="caution">
    <text evidence="3">The sequence shown here is derived from an EMBL/GenBank/DDBJ whole genome shotgun (WGS) entry which is preliminary data.</text>
</comment>
<evidence type="ECO:0000313" key="3">
    <source>
        <dbReference type="EMBL" id="MFI0793977.1"/>
    </source>
</evidence>
<evidence type="ECO:0000313" key="4">
    <source>
        <dbReference type="Proteomes" id="UP001611075"/>
    </source>
</evidence>
<dbReference type="EMBL" id="JBIRPU010000009">
    <property type="protein sequence ID" value="MFI0793977.1"/>
    <property type="molecule type" value="Genomic_DNA"/>
</dbReference>
<dbReference type="Pfam" id="PF13768">
    <property type="entry name" value="VWA_3"/>
    <property type="match status" value="1"/>
</dbReference>
<name>A0ABW7SMP0_9ACTN</name>
<dbReference type="InterPro" id="IPR002035">
    <property type="entry name" value="VWF_A"/>
</dbReference>
<organism evidence="3 4">
    <name type="scientific">Micromonospora rubida</name>
    <dbReference type="NCBI Taxonomy" id="2697657"/>
    <lineage>
        <taxon>Bacteria</taxon>
        <taxon>Bacillati</taxon>
        <taxon>Actinomycetota</taxon>
        <taxon>Actinomycetes</taxon>
        <taxon>Micromonosporales</taxon>
        <taxon>Micromonosporaceae</taxon>
        <taxon>Micromonospora</taxon>
    </lineage>
</organism>
<feature type="domain" description="VWFA" evidence="2">
    <location>
        <begin position="47"/>
        <end position="231"/>
    </location>
</feature>
<dbReference type="SUPFAM" id="SSF53300">
    <property type="entry name" value="vWA-like"/>
    <property type="match status" value="1"/>
</dbReference>
<dbReference type="InterPro" id="IPR041176">
    <property type="entry name" value="VWA_3_C"/>
</dbReference>
<evidence type="ECO:0000259" key="2">
    <source>
        <dbReference type="PROSITE" id="PS50234"/>
    </source>
</evidence>
<dbReference type="Proteomes" id="UP001611075">
    <property type="component" value="Unassembled WGS sequence"/>
</dbReference>
<dbReference type="RefSeq" id="WP_396679885.1">
    <property type="nucleotide sequence ID" value="NZ_JBIRPU010000009.1"/>
</dbReference>
<dbReference type="Gene3D" id="2.60.40.3670">
    <property type="match status" value="1"/>
</dbReference>
<sequence length="490" mass="51867">MTAPDGLRLDLTAHHSEYLPTDGGTVDIVAAVRAGPAGGDTRHDELAEVILLDCSGSMGAPQAKMRAARAATLAAVDALPDGVAFAVVEGTSGAAMIYPGERRLAVADEGTRAAARRAVRRASPHGGTAIGKWLLLARDLLGTRPDAIGHAILLTDGRNESQRPAELKAAVDACVGRFTVDCRAIGSADGVHDWDGPELLGIADALGANPVVPVEDLDGLAAEFAAVLDRALNRRTADARLRVRTSALARIRFVKQVYPTIADLTGRGVAAGDLTTDFPVGAWSPADRRDYHVALEVDPMTPQARRRIGWLAVRGDAAPDAVEVPVDVEWTDEIELFSRVHETVAHYTHQQGYAEQVRLALAAAGVGRLTDAEQHLGRAVALAHAGGHEDKLRQLDRIVDVRDAAVGDVRLKPHVDLRRWQYSAAVAPQTSSWVSGEPGGGPGRSDPQPYPAPEQRVPPWEHCGELHTRPYCGGCGAHHESPGGSARVGA</sequence>
<accession>A0ABW7SMP0</accession>
<proteinExistence type="predicted"/>
<protein>
    <submittedName>
        <fullName evidence="3">VWA domain-containing protein</fullName>
    </submittedName>
</protein>